<organism evidence="1 2">
    <name type="scientific">Symbiodinium pilosum</name>
    <name type="common">Dinoflagellate</name>
    <dbReference type="NCBI Taxonomy" id="2952"/>
    <lineage>
        <taxon>Eukaryota</taxon>
        <taxon>Sar</taxon>
        <taxon>Alveolata</taxon>
        <taxon>Dinophyceae</taxon>
        <taxon>Suessiales</taxon>
        <taxon>Symbiodiniaceae</taxon>
        <taxon>Symbiodinium</taxon>
    </lineage>
</organism>
<feature type="non-terminal residue" evidence="1">
    <location>
        <position position="1"/>
    </location>
</feature>
<gene>
    <name evidence="1" type="ORF">SPIL2461_LOCUS20198</name>
</gene>
<sequence length="110" mass="12291">AEGVDAECQRQIHELQPGSRIIWLDWKQNVTMPICHVETGDASWAQARAECSILGIIVYTGRANQKPLKKCILYISDIIDHTALAAGLQLVDPGRTLQDDEEPHQTEQQT</sequence>
<accession>A0A812X9F3</accession>
<evidence type="ECO:0000313" key="1">
    <source>
        <dbReference type="EMBL" id="CAE7712501.1"/>
    </source>
</evidence>
<proteinExistence type="predicted"/>
<evidence type="ECO:0000313" key="2">
    <source>
        <dbReference type="Proteomes" id="UP000649617"/>
    </source>
</evidence>
<keyword evidence="2" id="KW-1185">Reference proteome</keyword>
<reference evidence="1" key="1">
    <citation type="submission" date="2021-02" db="EMBL/GenBank/DDBJ databases">
        <authorList>
            <person name="Dougan E. K."/>
            <person name="Rhodes N."/>
            <person name="Thang M."/>
            <person name="Chan C."/>
        </authorList>
    </citation>
    <scope>NUCLEOTIDE SEQUENCE</scope>
</reference>
<dbReference type="EMBL" id="CAJNIZ010045174">
    <property type="protein sequence ID" value="CAE7712501.1"/>
    <property type="molecule type" value="Genomic_DNA"/>
</dbReference>
<comment type="caution">
    <text evidence="1">The sequence shown here is derived from an EMBL/GenBank/DDBJ whole genome shotgun (WGS) entry which is preliminary data.</text>
</comment>
<name>A0A812X9F3_SYMPI</name>
<dbReference type="AlphaFoldDB" id="A0A812X9F3"/>
<dbReference type="OrthoDB" id="416629at2759"/>
<dbReference type="Proteomes" id="UP000649617">
    <property type="component" value="Unassembled WGS sequence"/>
</dbReference>
<protein>
    <submittedName>
        <fullName evidence="1">Uncharacterized protein</fullName>
    </submittedName>
</protein>